<name>A0A1H3DGY0_9GAMM</name>
<dbReference type="AlphaFoldDB" id="A0A1H3DGY0"/>
<evidence type="ECO:0000259" key="1">
    <source>
        <dbReference type="Pfam" id="PF04069"/>
    </source>
</evidence>
<dbReference type="Gene3D" id="3.40.190.10">
    <property type="entry name" value="Periplasmic binding protein-like II"/>
    <property type="match status" value="1"/>
</dbReference>
<dbReference type="GO" id="GO:0043190">
    <property type="term" value="C:ATP-binding cassette (ABC) transporter complex"/>
    <property type="evidence" value="ECO:0007669"/>
    <property type="project" value="InterPro"/>
</dbReference>
<sequence length="128" mass="14822">MSQVESDIGNDDWIVFLGWEPHWMNVDFDIHYHEDPENLWGEASSVSSVVTSDFADDQPNVIAFLENRIIPIEVQDQWVYRYSRQDRPLETVAAEWIRNHPDQVNEWLEGVTTADGQESARAAYQATL</sequence>
<accession>A0A1H3DGY0</accession>
<protein>
    <submittedName>
        <fullName evidence="2">Glycine betaine/proline transport system substrate-binding protein</fullName>
    </submittedName>
</protein>
<feature type="domain" description="ABC-type glycine betaine transport system substrate-binding" evidence="1">
    <location>
        <begin position="2"/>
        <end position="98"/>
    </location>
</feature>
<keyword evidence="3" id="KW-1185">Reference proteome</keyword>
<organism evidence="2 3">
    <name type="scientific">Aidingimonas halophila</name>
    <dbReference type="NCBI Taxonomy" id="574349"/>
    <lineage>
        <taxon>Bacteria</taxon>
        <taxon>Pseudomonadati</taxon>
        <taxon>Pseudomonadota</taxon>
        <taxon>Gammaproteobacteria</taxon>
        <taxon>Oceanospirillales</taxon>
        <taxon>Halomonadaceae</taxon>
        <taxon>Aidingimonas</taxon>
    </lineage>
</organism>
<dbReference type="InterPro" id="IPR007210">
    <property type="entry name" value="ABC_Gly_betaine_transp_sub-bd"/>
</dbReference>
<evidence type="ECO:0000313" key="2">
    <source>
        <dbReference type="EMBL" id="SDX65590.1"/>
    </source>
</evidence>
<evidence type="ECO:0000313" key="3">
    <source>
        <dbReference type="Proteomes" id="UP000198500"/>
    </source>
</evidence>
<dbReference type="Pfam" id="PF04069">
    <property type="entry name" value="OpuAC"/>
    <property type="match status" value="1"/>
</dbReference>
<proteinExistence type="predicted"/>
<dbReference type="SUPFAM" id="SSF53850">
    <property type="entry name" value="Periplasmic binding protein-like II"/>
    <property type="match status" value="1"/>
</dbReference>
<dbReference type="Gene3D" id="3.40.190.100">
    <property type="entry name" value="Glycine betaine-binding periplasmic protein, domain 2"/>
    <property type="match status" value="1"/>
</dbReference>
<dbReference type="RefSeq" id="WP_229806454.1">
    <property type="nucleotide sequence ID" value="NZ_BMXH01000005.1"/>
</dbReference>
<dbReference type="STRING" id="574349.SAMN05443545_106287"/>
<reference evidence="2 3" key="1">
    <citation type="submission" date="2016-10" db="EMBL/GenBank/DDBJ databases">
        <authorList>
            <person name="de Groot N.N."/>
        </authorList>
    </citation>
    <scope>NUCLEOTIDE SEQUENCE [LARGE SCALE GENOMIC DNA]</scope>
    <source>
        <strain evidence="2 3">DSM 19219</strain>
    </source>
</reference>
<dbReference type="Proteomes" id="UP000198500">
    <property type="component" value="Unassembled WGS sequence"/>
</dbReference>
<gene>
    <name evidence="2" type="ORF">SAMN05443545_106287</name>
</gene>
<dbReference type="EMBL" id="FNNI01000006">
    <property type="protein sequence ID" value="SDX65590.1"/>
    <property type="molecule type" value="Genomic_DNA"/>
</dbReference>
<dbReference type="GO" id="GO:0022857">
    <property type="term" value="F:transmembrane transporter activity"/>
    <property type="evidence" value="ECO:0007669"/>
    <property type="project" value="InterPro"/>
</dbReference>